<dbReference type="KEGG" id="mros:EHO51_18880"/>
<accession>A0A3G8MAP7</accession>
<dbReference type="Gene3D" id="3.30.565.10">
    <property type="entry name" value="Histidine kinase-like ATPase, C-terminal domain"/>
    <property type="match status" value="1"/>
</dbReference>
<dbReference type="AlphaFoldDB" id="A0A3G8MAP7"/>
<dbReference type="InterPro" id="IPR036097">
    <property type="entry name" value="HisK_dim/P_sf"/>
</dbReference>
<feature type="domain" description="Histidine kinase" evidence="11">
    <location>
        <begin position="249"/>
        <end position="452"/>
    </location>
</feature>
<dbReference type="PANTHER" id="PTHR45436:SF5">
    <property type="entry name" value="SENSOR HISTIDINE KINASE TRCS"/>
    <property type="match status" value="1"/>
</dbReference>
<proteinExistence type="predicted"/>
<evidence type="ECO:0000256" key="2">
    <source>
        <dbReference type="ARBA" id="ARBA00004370"/>
    </source>
</evidence>
<dbReference type="InterPro" id="IPR050428">
    <property type="entry name" value="TCS_sensor_his_kinase"/>
</dbReference>
<dbReference type="InterPro" id="IPR004358">
    <property type="entry name" value="Sig_transdc_His_kin-like_C"/>
</dbReference>
<dbReference type="SUPFAM" id="SSF55874">
    <property type="entry name" value="ATPase domain of HSP90 chaperone/DNA topoisomerase II/histidine kinase"/>
    <property type="match status" value="1"/>
</dbReference>
<organism evidence="12 13">
    <name type="scientific">Methylocystis rosea</name>
    <dbReference type="NCBI Taxonomy" id="173366"/>
    <lineage>
        <taxon>Bacteria</taxon>
        <taxon>Pseudomonadati</taxon>
        <taxon>Pseudomonadota</taxon>
        <taxon>Alphaproteobacteria</taxon>
        <taxon>Hyphomicrobiales</taxon>
        <taxon>Methylocystaceae</taxon>
        <taxon>Methylocystis</taxon>
    </lineage>
</organism>
<geneLocation type="plasmid" evidence="13">
    <name>pgw6_1</name>
</geneLocation>
<keyword evidence="9 10" id="KW-0472">Membrane</keyword>
<evidence type="ECO:0000256" key="5">
    <source>
        <dbReference type="ARBA" id="ARBA00022679"/>
    </source>
</evidence>
<evidence type="ECO:0000256" key="10">
    <source>
        <dbReference type="SAM" id="Phobius"/>
    </source>
</evidence>
<evidence type="ECO:0000256" key="8">
    <source>
        <dbReference type="ARBA" id="ARBA00022989"/>
    </source>
</evidence>
<dbReference type="PANTHER" id="PTHR45436">
    <property type="entry name" value="SENSOR HISTIDINE KINASE YKOH"/>
    <property type="match status" value="1"/>
</dbReference>
<dbReference type="GO" id="GO:0000155">
    <property type="term" value="F:phosphorelay sensor kinase activity"/>
    <property type="evidence" value="ECO:0007669"/>
    <property type="project" value="InterPro"/>
</dbReference>
<keyword evidence="12" id="KW-0614">Plasmid</keyword>
<comment type="subcellular location">
    <subcellularLocation>
        <location evidence="2">Membrane</location>
    </subcellularLocation>
</comment>
<sequence length="465" mass="50593">MRAKSLRLRLFVAAAISLIIALFVAGTGLVSVFERYVVRRVGIELDTYIRQLAANVSVNPDGSLQLNRPLADPRFDQPLSGLYWQIVDDASGVKLRSRSLWDHVIDLPQDVLEPGIVHHHDLPGPSGETLFVSERRVIYTVAGVTRRLRMTAALDRKEIIAARSEFAGDVGLSLAILAVVLLLAAWGQIAIGLRPLEALRRSVNAVRAGEQKAIAVDEPEEIMPLVAEVNSLLDAKAKAIETAKARAADLAHGLKTPLTVLATDAERLRRKGETEIADELQDLAFGMRRLINHELSRARLQSAPGMAKEGIAIRNVIESIIRTLSRSPKGSRISWRVEVSTEAVAYISPEDATELLGVLLDNAVKWSNMEVRIAAQGENGLRIVIEDDGPGVSPDQIEKLGQRGVRLDEATEGWGLGLSIAADIVEAYGGQMDFGVRAPHGFQVTVLLPGLAKKISKMSRGSERD</sequence>
<keyword evidence="7 12" id="KW-0418">Kinase</keyword>
<evidence type="ECO:0000313" key="12">
    <source>
        <dbReference type="EMBL" id="AZG78886.1"/>
    </source>
</evidence>
<dbReference type="EMBL" id="CP034087">
    <property type="protein sequence ID" value="AZG78886.1"/>
    <property type="molecule type" value="Genomic_DNA"/>
</dbReference>
<dbReference type="Proteomes" id="UP000273982">
    <property type="component" value="Plasmid pGW6_1"/>
</dbReference>
<dbReference type="SUPFAM" id="SSF47384">
    <property type="entry name" value="Homodimeric domain of signal transducing histidine kinase"/>
    <property type="match status" value="1"/>
</dbReference>
<evidence type="ECO:0000313" key="13">
    <source>
        <dbReference type="Proteomes" id="UP000273982"/>
    </source>
</evidence>
<dbReference type="InterPro" id="IPR003594">
    <property type="entry name" value="HATPase_dom"/>
</dbReference>
<dbReference type="Pfam" id="PF02518">
    <property type="entry name" value="HATPase_c"/>
    <property type="match status" value="1"/>
</dbReference>
<comment type="catalytic activity">
    <reaction evidence="1">
        <text>ATP + protein L-histidine = ADP + protein N-phospho-L-histidine.</text>
        <dbReference type="EC" id="2.7.13.3"/>
    </reaction>
</comment>
<dbReference type="InterPro" id="IPR003661">
    <property type="entry name" value="HisK_dim/P_dom"/>
</dbReference>
<evidence type="ECO:0000256" key="6">
    <source>
        <dbReference type="ARBA" id="ARBA00022692"/>
    </source>
</evidence>
<dbReference type="InterPro" id="IPR005467">
    <property type="entry name" value="His_kinase_dom"/>
</dbReference>
<dbReference type="RefSeq" id="WP_124740394.1">
    <property type="nucleotide sequence ID" value="NZ_CP034087.1"/>
</dbReference>
<keyword evidence="5" id="KW-0808">Transferase</keyword>
<keyword evidence="8 10" id="KW-1133">Transmembrane helix</keyword>
<protein>
    <recommendedName>
        <fullName evidence="3">histidine kinase</fullName>
        <ecNumber evidence="3">2.7.13.3</ecNumber>
    </recommendedName>
</protein>
<evidence type="ECO:0000256" key="1">
    <source>
        <dbReference type="ARBA" id="ARBA00000085"/>
    </source>
</evidence>
<evidence type="ECO:0000256" key="3">
    <source>
        <dbReference type="ARBA" id="ARBA00012438"/>
    </source>
</evidence>
<keyword evidence="6 10" id="KW-0812">Transmembrane</keyword>
<keyword evidence="4" id="KW-0597">Phosphoprotein</keyword>
<dbReference type="PROSITE" id="PS50109">
    <property type="entry name" value="HIS_KIN"/>
    <property type="match status" value="1"/>
</dbReference>
<dbReference type="SMART" id="SM00387">
    <property type="entry name" value="HATPase_c"/>
    <property type="match status" value="1"/>
</dbReference>
<dbReference type="PRINTS" id="PR00344">
    <property type="entry name" value="BCTRLSENSOR"/>
</dbReference>
<gene>
    <name evidence="12" type="ORF">EHO51_18880</name>
</gene>
<dbReference type="GO" id="GO:0005886">
    <property type="term" value="C:plasma membrane"/>
    <property type="evidence" value="ECO:0007669"/>
    <property type="project" value="TreeGrafter"/>
</dbReference>
<evidence type="ECO:0000256" key="7">
    <source>
        <dbReference type="ARBA" id="ARBA00022777"/>
    </source>
</evidence>
<evidence type="ECO:0000256" key="9">
    <source>
        <dbReference type="ARBA" id="ARBA00023136"/>
    </source>
</evidence>
<evidence type="ECO:0000259" key="11">
    <source>
        <dbReference type="PROSITE" id="PS50109"/>
    </source>
</evidence>
<reference evidence="12 13" key="1">
    <citation type="submission" date="2018-11" db="EMBL/GenBank/DDBJ databases">
        <title>Genome squencing of methanotrophic bacteria isolated from alkaline groundwater in Korea.</title>
        <authorList>
            <person name="Nguyen L.N."/>
        </authorList>
    </citation>
    <scope>NUCLEOTIDE SEQUENCE [LARGE SCALE GENOMIC DNA]</scope>
    <source>
        <strain evidence="12 13">GW6</strain>
        <plasmid evidence="13">pgw6_1</plasmid>
    </source>
</reference>
<dbReference type="Gene3D" id="1.10.287.130">
    <property type="match status" value="1"/>
</dbReference>
<feature type="transmembrane region" description="Helical" evidence="10">
    <location>
        <begin position="170"/>
        <end position="193"/>
    </location>
</feature>
<name>A0A3G8MAP7_9HYPH</name>
<dbReference type="CDD" id="cd00082">
    <property type="entry name" value="HisKA"/>
    <property type="match status" value="1"/>
</dbReference>
<dbReference type="EC" id="2.7.13.3" evidence="3"/>
<dbReference type="InterPro" id="IPR036890">
    <property type="entry name" value="HATPase_C_sf"/>
</dbReference>
<evidence type="ECO:0000256" key="4">
    <source>
        <dbReference type="ARBA" id="ARBA00022553"/>
    </source>
</evidence>